<proteinExistence type="predicted"/>
<protein>
    <recommendedName>
        <fullName evidence="5">Tc1-like transposase DDE domain-containing protein</fullName>
    </recommendedName>
</protein>
<dbReference type="PANTHER" id="PTHR46060:SF1">
    <property type="entry name" value="MARINER MOS1 TRANSPOSASE-LIKE PROTEIN"/>
    <property type="match status" value="1"/>
</dbReference>
<accession>A0A4Y2KKE0</accession>
<feature type="non-terminal residue" evidence="1">
    <location>
        <position position="1"/>
    </location>
</feature>
<reference evidence="1 4" key="1">
    <citation type="journal article" date="2019" name="Sci. Rep.">
        <title>Orb-weaving spider Araneus ventricosus genome elucidates the spidroin gene catalogue.</title>
        <authorList>
            <person name="Kono N."/>
            <person name="Nakamura H."/>
            <person name="Ohtoshi R."/>
            <person name="Moran D.A.P."/>
            <person name="Shinohara A."/>
            <person name="Yoshida Y."/>
            <person name="Fujiwara M."/>
            <person name="Mori M."/>
            <person name="Tomita M."/>
            <person name="Arakawa K."/>
        </authorList>
    </citation>
    <scope>NUCLEOTIDE SEQUENCE [LARGE SCALE GENOMIC DNA]</scope>
</reference>
<name>A0A4Y2KKE0_ARAVE</name>
<gene>
    <name evidence="2" type="ORF">AVEN_127570_1</name>
    <name evidence="3" type="ORF">AVEN_211667_1</name>
    <name evidence="1" type="ORF">AVEN_234692_1</name>
</gene>
<dbReference type="PANTHER" id="PTHR46060">
    <property type="entry name" value="MARINER MOS1 TRANSPOSASE-LIKE PROTEIN"/>
    <property type="match status" value="1"/>
</dbReference>
<dbReference type="GO" id="GO:0003676">
    <property type="term" value="F:nucleic acid binding"/>
    <property type="evidence" value="ECO:0007669"/>
    <property type="project" value="InterPro"/>
</dbReference>
<dbReference type="InterPro" id="IPR036397">
    <property type="entry name" value="RNaseH_sf"/>
</dbReference>
<dbReference type="EMBL" id="BGPR01114971">
    <property type="protein sequence ID" value="GBN02593.1"/>
    <property type="molecule type" value="Genomic_DNA"/>
</dbReference>
<dbReference type="Gene3D" id="3.30.420.10">
    <property type="entry name" value="Ribonuclease H-like superfamily/Ribonuclease H"/>
    <property type="match status" value="1"/>
</dbReference>
<evidence type="ECO:0000313" key="4">
    <source>
        <dbReference type="Proteomes" id="UP000499080"/>
    </source>
</evidence>
<dbReference type="EMBL" id="BGPR01114946">
    <property type="protein sequence ID" value="GBN02509.1"/>
    <property type="molecule type" value="Genomic_DNA"/>
</dbReference>
<evidence type="ECO:0000313" key="3">
    <source>
        <dbReference type="EMBL" id="GBN02593.1"/>
    </source>
</evidence>
<dbReference type="Proteomes" id="UP000499080">
    <property type="component" value="Unassembled WGS sequence"/>
</dbReference>
<dbReference type="AlphaFoldDB" id="A0A4Y2KKE0"/>
<dbReference type="InterPro" id="IPR052709">
    <property type="entry name" value="Transposase-MT_Hybrid"/>
</dbReference>
<comment type="caution">
    <text evidence="1">The sequence shown here is derived from an EMBL/GenBank/DDBJ whole genome shotgun (WGS) entry which is preliminary data.</text>
</comment>
<evidence type="ECO:0000313" key="1">
    <source>
        <dbReference type="EMBL" id="GBN02509.1"/>
    </source>
</evidence>
<organism evidence="1 4">
    <name type="scientific">Araneus ventricosus</name>
    <name type="common">Orbweaver spider</name>
    <name type="synonym">Epeira ventricosa</name>
    <dbReference type="NCBI Taxonomy" id="182803"/>
    <lineage>
        <taxon>Eukaryota</taxon>
        <taxon>Metazoa</taxon>
        <taxon>Ecdysozoa</taxon>
        <taxon>Arthropoda</taxon>
        <taxon>Chelicerata</taxon>
        <taxon>Arachnida</taxon>
        <taxon>Araneae</taxon>
        <taxon>Araneomorphae</taxon>
        <taxon>Entelegynae</taxon>
        <taxon>Araneoidea</taxon>
        <taxon>Araneidae</taxon>
        <taxon>Araneus</taxon>
    </lineage>
</organism>
<dbReference type="EMBL" id="BGPR01114962">
    <property type="protein sequence ID" value="GBN02571.1"/>
    <property type="molecule type" value="Genomic_DNA"/>
</dbReference>
<evidence type="ECO:0000313" key="2">
    <source>
        <dbReference type="EMBL" id="GBN02571.1"/>
    </source>
</evidence>
<evidence type="ECO:0008006" key="5">
    <source>
        <dbReference type="Google" id="ProtNLM"/>
    </source>
</evidence>
<sequence>VPAVIAVFETGSEFLFSLKEKLGRFRILRCLYPNGLRNQRVKWDVSNHPAYSPDLATSDFHLFSEWKNWLGGQSFLKNEDIQINVNAHFTSLAATFREERIGNLVHRHEKCLNLYGDYVEK</sequence>
<keyword evidence="4" id="KW-1185">Reference proteome</keyword>